<dbReference type="Proteomes" id="UP000269591">
    <property type="component" value="Unassembled WGS sequence"/>
</dbReference>
<keyword evidence="3" id="KW-1185">Reference proteome</keyword>
<gene>
    <name evidence="2" type="ORF">DMP06_05685</name>
</gene>
<dbReference type="RefSeq" id="WP_123208780.1">
    <property type="nucleotide sequence ID" value="NZ_JBHTHO010000023.1"/>
</dbReference>
<dbReference type="Gene3D" id="3.20.100.30">
    <property type="entry name" value="VTC, catalytic tunnel domain"/>
    <property type="match status" value="1"/>
</dbReference>
<dbReference type="AlphaFoldDB" id="A0A3N0B062"/>
<feature type="domain" description="VTC" evidence="1">
    <location>
        <begin position="16"/>
        <end position="231"/>
    </location>
</feature>
<accession>A0A3N0B062</accession>
<dbReference type="EMBL" id="QIBX01000008">
    <property type="protein sequence ID" value="RNL40230.1"/>
    <property type="molecule type" value="Genomic_DNA"/>
</dbReference>
<name>A0A3N0B062_9ACTN</name>
<dbReference type="GO" id="GO:0006799">
    <property type="term" value="P:polyphosphate biosynthetic process"/>
    <property type="evidence" value="ECO:0007669"/>
    <property type="project" value="UniProtKB-ARBA"/>
</dbReference>
<reference evidence="3" key="1">
    <citation type="submission" date="2018-05" db="EMBL/GenBank/DDBJ databases">
        <title>Genome Sequencing of selected type strains of the family Eggerthellaceae.</title>
        <authorList>
            <person name="Danylec N."/>
            <person name="Stoll D.A."/>
            <person name="Doetsch A."/>
            <person name="Huch M."/>
        </authorList>
    </citation>
    <scope>NUCLEOTIDE SEQUENCE [LARGE SCALE GENOMIC DNA]</scope>
    <source>
        <strain evidence="3">DSM 24851</strain>
    </source>
</reference>
<dbReference type="Pfam" id="PF09359">
    <property type="entry name" value="VTC"/>
    <property type="match status" value="1"/>
</dbReference>
<protein>
    <submittedName>
        <fullName evidence="2">Molecular chaperone</fullName>
    </submittedName>
</protein>
<organism evidence="2 3">
    <name type="scientific">Slackia equolifaciens</name>
    <dbReference type="NCBI Taxonomy" id="498718"/>
    <lineage>
        <taxon>Bacteria</taxon>
        <taxon>Bacillati</taxon>
        <taxon>Actinomycetota</taxon>
        <taxon>Coriobacteriia</taxon>
        <taxon>Eggerthellales</taxon>
        <taxon>Eggerthellaceae</taxon>
        <taxon>Slackia</taxon>
    </lineage>
</organism>
<dbReference type="InterPro" id="IPR018966">
    <property type="entry name" value="VTC_domain"/>
</dbReference>
<dbReference type="InterPro" id="IPR042267">
    <property type="entry name" value="VTC_sf"/>
</dbReference>
<proteinExistence type="predicted"/>
<evidence type="ECO:0000313" key="3">
    <source>
        <dbReference type="Proteomes" id="UP000269591"/>
    </source>
</evidence>
<dbReference type="CDD" id="cd07750">
    <property type="entry name" value="PolyPPase_VTC_like"/>
    <property type="match status" value="1"/>
</dbReference>
<sequence length="235" mass="26672">MAIPATTISAYAPCTFRHELKHQVNHAEARVLSARLALLFGRDAHAGPDGTYRITSLYFDTPYDEALRQKIEGIDRREKFRLRYYGGAPSFVKLEKKIKQGGLCSKRSARLTLSEARRIIEGDTAFLIESDDPLKVELYSKMRGKLLAPRIATVYDREAYTYAPGNCRITIDRNLRRATPEHFLDAAFSLPVNDGIVVVEVKYDAFLPDIVRMAVQIPNRRHAAYSKYAVCRKFG</sequence>
<evidence type="ECO:0000259" key="1">
    <source>
        <dbReference type="Pfam" id="PF09359"/>
    </source>
</evidence>
<evidence type="ECO:0000313" key="2">
    <source>
        <dbReference type="EMBL" id="RNL40230.1"/>
    </source>
</evidence>
<comment type="caution">
    <text evidence="2">The sequence shown here is derived from an EMBL/GenBank/DDBJ whole genome shotgun (WGS) entry which is preliminary data.</text>
</comment>